<dbReference type="GO" id="GO:0004335">
    <property type="term" value="F:galactokinase activity"/>
    <property type="evidence" value="ECO:0007669"/>
    <property type="project" value="TreeGrafter"/>
</dbReference>
<dbReference type="Gene3D" id="3.30.230.120">
    <property type="match status" value="1"/>
</dbReference>
<keyword evidence="5" id="KW-0418">Kinase</keyword>
<evidence type="ECO:0000259" key="4">
    <source>
        <dbReference type="Pfam" id="PF08544"/>
    </source>
</evidence>
<dbReference type="GO" id="GO:0005829">
    <property type="term" value="C:cytosol"/>
    <property type="evidence" value="ECO:0007669"/>
    <property type="project" value="TreeGrafter"/>
</dbReference>
<dbReference type="AlphaFoldDB" id="A0A6M3JCZ9"/>
<dbReference type="PIRSF" id="PIRSF036406">
    <property type="entry name" value="Hept_kin"/>
    <property type="match status" value="1"/>
</dbReference>
<dbReference type="SUPFAM" id="SSF54211">
    <property type="entry name" value="Ribosomal protein S5 domain 2-like"/>
    <property type="match status" value="1"/>
</dbReference>
<sequence>MCIIHSVAPLRIGIGGGSSDLAQFIHKFGGEVLNVTINKCVYSTLVPRQDEKIKIHSEDYDIKDEYDIHKDLPYNGELSLVCGTINRIKKDFDIPKIGFDIYLRSDAPPGAGLGTSSAVVVSILGLFRQWCNLDVDRYELAHLAWSIEREDMKMAGGKQDEYSSTFGGFNLMKFHQDDTVTIIPLRIPRNTELELRNNLLLIYSGKTHKSGDIIMSQTPNTEEKFKWINHIKDISHSMVEDILAKDLSNFGELLSLEWEYKKRLSNKVSNEHLENLHKIAMDNGANGAKITGAGGGGMFVIYASWDKRCRIIKAMESKGCKNIDFNFNGEGLKTWSIRDEKDNKSS</sequence>
<reference evidence="5" key="1">
    <citation type="submission" date="2020-03" db="EMBL/GenBank/DDBJ databases">
        <title>The deep terrestrial virosphere.</title>
        <authorList>
            <person name="Holmfeldt K."/>
            <person name="Nilsson E."/>
            <person name="Simone D."/>
            <person name="Lopez-Fernandez M."/>
            <person name="Wu X."/>
            <person name="de Brujin I."/>
            <person name="Lundin D."/>
            <person name="Andersson A."/>
            <person name="Bertilsson S."/>
            <person name="Dopson M."/>
        </authorList>
    </citation>
    <scope>NUCLEOTIDE SEQUENCE</scope>
    <source>
        <strain evidence="5">MM415B00267</strain>
    </source>
</reference>
<dbReference type="InterPro" id="IPR006204">
    <property type="entry name" value="GHMP_kinase_N_dom"/>
</dbReference>
<evidence type="ECO:0000313" key="5">
    <source>
        <dbReference type="EMBL" id="QJA67218.1"/>
    </source>
</evidence>
<organism evidence="5">
    <name type="scientific">viral metagenome</name>
    <dbReference type="NCBI Taxonomy" id="1070528"/>
    <lineage>
        <taxon>unclassified sequences</taxon>
        <taxon>metagenomes</taxon>
        <taxon>organismal metagenomes</taxon>
    </lineage>
</organism>
<dbReference type="Pfam" id="PF00288">
    <property type="entry name" value="GHMP_kinases_N"/>
    <property type="match status" value="1"/>
</dbReference>
<dbReference type="EMBL" id="MT141567">
    <property type="protein sequence ID" value="QJA67218.1"/>
    <property type="molecule type" value="Genomic_DNA"/>
</dbReference>
<dbReference type="InterPro" id="IPR001174">
    <property type="entry name" value="HddA/FKP"/>
</dbReference>
<dbReference type="InterPro" id="IPR013750">
    <property type="entry name" value="GHMP_kinase_C_dom"/>
</dbReference>
<dbReference type="Pfam" id="PF08544">
    <property type="entry name" value="GHMP_kinases_C"/>
    <property type="match status" value="1"/>
</dbReference>
<evidence type="ECO:0000256" key="2">
    <source>
        <dbReference type="ARBA" id="ARBA00022840"/>
    </source>
</evidence>
<dbReference type="PANTHER" id="PTHR10457">
    <property type="entry name" value="MEVALONATE KINASE/GALACTOKINASE"/>
    <property type="match status" value="1"/>
</dbReference>
<protein>
    <submittedName>
        <fullName evidence="5">Putative GHMP kinase family protein</fullName>
    </submittedName>
</protein>
<evidence type="ECO:0000259" key="3">
    <source>
        <dbReference type="Pfam" id="PF00288"/>
    </source>
</evidence>
<proteinExistence type="predicted"/>
<dbReference type="InterPro" id="IPR020568">
    <property type="entry name" value="Ribosomal_Su5_D2-typ_SF"/>
</dbReference>
<evidence type="ECO:0000256" key="1">
    <source>
        <dbReference type="ARBA" id="ARBA00022741"/>
    </source>
</evidence>
<dbReference type="SUPFAM" id="SSF55060">
    <property type="entry name" value="GHMP Kinase, C-terminal domain"/>
    <property type="match status" value="1"/>
</dbReference>
<keyword evidence="1" id="KW-0547">Nucleotide-binding</keyword>
<dbReference type="GO" id="GO:0006012">
    <property type="term" value="P:galactose metabolic process"/>
    <property type="evidence" value="ECO:0007669"/>
    <property type="project" value="TreeGrafter"/>
</dbReference>
<dbReference type="PRINTS" id="PR00960">
    <property type="entry name" value="LMBPPROTEIN"/>
</dbReference>
<feature type="domain" description="GHMP kinase N-terminal" evidence="3">
    <location>
        <begin position="80"/>
        <end position="168"/>
    </location>
</feature>
<name>A0A6M3JCZ9_9ZZZZ</name>
<dbReference type="PANTHER" id="PTHR10457:SF9">
    <property type="entry name" value="D-GLYCERO-ALPHA-D-MANNO-HEPTOSE 7-PHOSPHATE KINASE"/>
    <property type="match status" value="1"/>
</dbReference>
<dbReference type="GO" id="GO:0005524">
    <property type="term" value="F:ATP binding"/>
    <property type="evidence" value="ECO:0007669"/>
    <property type="project" value="UniProtKB-KW"/>
</dbReference>
<dbReference type="InterPro" id="IPR014606">
    <property type="entry name" value="Heptose_7-P_kinase"/>
</dbReference>
<feature type="domain" description="GHMP kinase C-terminal" evidence="4">
    <location>
        <begin position="238"/>
        <end position="302"/>
    </location>
</feature>
<keyword evidence="2" id="KW-0067">ATP-binding</keyword>
<gene>
    <name evidence="5" type="ORF">MM415B00267_0044</name>
</gene>
<dbReference type="InterPro" id="IPR036554">
    <property type="entry name" value="GHMP_kinase_C_sf"/>
</dbReference>
<accession>A0A6M3JCZ9</accession>
<keyword evidence="5" id="KW-0808">Transferase</keyword>